<dbReference type="InterPro" id="IPR052035">
    <property type="entry name" value="ZnF_BED_domain_contain"/>
</dbReference>
<evidence type="ECO:0000256" key="3">
    <source>
        <dbReference type="ARBA" id="ARBA00022771"/>
    </source>
</evidence>
<keyword evidence="4" id="KW-0862">Zinc</keyword>
<evidence type="ECO:0000313" key="7">
    <source>
        <dbReference type="EMBL" id="KAK8068837.1"/>
    </source>
</evidence>
<protein>
    <submittedName>
        <fullName evidence="7">Restless-like transposase</fullName>
    </submittedName>
</protein>
<name>A0ABR1VC98_9PEZI</name>
<evidence type="ECO:0000256" key="1">
    <source>
        <dbReference type="ARBA" id="ARBA00004123"/>
    </source>
</evidence>
<dbReference type="Proteomes" id="UP001480595">
    <property type="component" value="Unassembled WGS sequence"/>
</dbReference>
<keyword evidence="5" id="KW-0539">Nucleus</keyword>
<gene>
    <name evidence="7" type="ORF">PG994_005453</name>
</gene>
<accession>A0ABR1VC98</accession>
<reference evidence="7 8" key="1">
    <citation type="submission" date="2023-01" db="EMBL/GenBank/DDBJ databases">
        <title>Analysis of 21 Apiospora genomes using comparative genomics revels a genus with tremendous synthesis potential of carbohydrate active enzymes and secondary metabolites.</title>
        <authorList>
            <person name="Sorensen T."/>
        </authorList>
    </citation>
    <scope>NUCLEOTIDE SEQUENCE [LARGE SCALE GENOMIC DNA]</scope>
    <source>
        <strain evidence="7 8">CBS 135458</strain>
    </source>
</reference>
<evidence type="ECO:0000256" key="4">
    <source>
        <dbReference type="ARBA" id="ARBA00022833"/>
    </source>
</evidence>
<feature type="compositionally biased region" description="Basic and acidic residues" evidence="6">
    <location>
        <begin position="14"/>
        <end position="29"/>
    </location>
</feature>
<evidence type="ECO:0000256" key="5">
    <source>
        <dbReference type="ARBA" id="ARBA00023242"/>
    </source>
</evidence>
<dbReference type="EMBL" id="JAQQWL010000006">
    <property type="protein sequence ID" value="KAK8068837.1"/>
    <property type="molecule type" value="Genomic_DNA"/>
</dbReference>
<comment type="caution">
    <text evidence="7">The sequence shown here is derived from an EMBL/GenBank/DDBJ whole genome shotgun (WGS) entry which is preliminary data.</text>
</comment>
<dbReference type="InterPro" id="IPR012337">
    <property type="entry name" value="RNaseH-like_sf"/>
</dbReference>
<dbReference type="PANTHER" id="PTHR46481:SF10">
    <property type="entry name" value="ZINC FINGER BED DOMAIN-CONTAINING PROTEIN 39"/>
    <property type="match status" value="1"/>
</dbReference>
<keyword evidence="3" id="KW-0863">Zinc-finger</keyword>
<sequence>MGHLYTHHNIKAPSDMRKSRKERGDETRYSQRRTITTFLNNLNPDNSNDVILMHKIHDSFDKTHFQRLLVEWIVNESLPFRLVDTPGFRALCSFLNPQIETQQAILSRNSIRSRIVTEFHRHHQRVIDYKIGHKVGYFTLDNASNMDTAMDFIGNAYKFNGRRRRGRCFGHILNLAAKALLDPSASASEGIREFDDNDTLTDADYERWRQQGPVGKLRIIVIAIDQSDRINDLFRYVQEADSDRSKRPLRLVKDNQTRWLGTYYMIKRAIRLRQYIEITRTKYNNEWTKQHTSPVTGTLRFHASKNIPISLQPANQLSDLDWDALTRIASILSDFEDCLIQLEGDGQIRRRSGGFEGSYGNIYHYLSGFEFILQKLEQYKADLVNYPEPAQYGIRVNAAWGKINGYYANLQTTPIYYAAHIFHLLQHWKSLECLWATNADWVHDAKQLVKGVWDTEYNNLDGPNPRPATPTVTQPNISVNSFTSFLQQQRNRASRAHDEERDNEAGIINDIDPMFLCVTAEQDRQDVTDPTMDEAGRKATSWLRSGDMEQHYV</sequence>
<keyword evidence="8" id="KW-1185">Reference proteome</keyword>
<dbReference type="PANTHER" id="PTHR46481">
    <property type="entry name" value="ZINC FINGER BED DOMAIN-CONTAINING PROTEIN 4"/>
    <property type="match status" value="1"/>
</dbReference>
<evidence type="ECO:0000256" key="6">
    <source>
        <dbReference type="SAM" id="MobiDB-lite"/>
    </source>
</evidence>
<dbReference type="GeneID" id="92089925"/>
<keyword evidence="2" id="KW-0479">Metal-binding</keyword>
<comment type="subcellular location">
    <subcellularLocation>
        <location evidence="1">Nucleus</location>
    </subcellularLocation>
</comment>
<organism evidence="7 8">
    <name type="scientific">Apiospora phragmitis</name>
    <dbReference type="NCBI Taxonomy" id="2905665"/>
    <lineage>
        <taxon>Eukaryota</taxon>
        <taxon>Fungi</taxon>
        <taxon>Dikarya</taxon>
        <taxon>Ascomycota</taxon>
        <taxon>Pezizomycotina</taxon>
        <taxon>Sordariomycetes</taxon>
        <taxon>Xylariomycetidae</taxon>
        <taxon>Amphisphaeriales</taxon>
        <taxon>Apiosporaceae</taxon>
        <taxon>Apiospora</taxon>
    </lineage>
</organism>
<feature type="region of interest" description="Disordered" evidence="6">
    <location>
        <begin position="1"/>
        <end position="29"/>
    </location>
</feature>
<evidence type="ECO:0000256" key="2">
    <source>
        <dbReference type="ARBA" id="ARBA00022723"/>
    </source>
</evidence>
<dbReference type="SUPFAM" id="SSF53098">
    <property type="entry name" value="Ribonuclease H-like"/>
    <property type="match status" value="1"/>
</dbReference>
<feature type="region of interest" description="Disordered" evidence="6">
    <location>
        <begin position="524"/>
        <end position="553"/>
    </location>
</feature>
<dbReference type="RefSeq" id="XP_066716131.1">
    <property type="nucleotide sequence ID" value="XM_066856862.1"/>
</dbReference>
<evidence type="ECO:0000313" key="8">
    <source>
        <dbReference type="Proteomes" id="UP001480595"/>
    </source>
</evidence>
<feature type="compositionally biased region" description="Basic residues" evidence="6">
    <location>
        <begin position="1"/>
        <end position="10"/>
    </location>
</feature>
<proteinExistence type="predicted"/>